<dbReference type="EMBL" id="JAGPYM010000026">
    <property type="protein sequence ID" value="KAH6880427.1"/>
    <property type="molecule type" value="Genomic_DNA"/>
</dbReference>
<organism evidence="2 3">
    <name type="scientific">Thelonectria olida</name>
    <dbReference type="NCBI Taxonomy" id="1576542"/>
    <lineage>
        <taxon>Eukaryota</taxon>
        <taxon>Fungi</taxon>
        <taxon>Dikarya</taxon>
        <taxon>Ascomycota</taxon>
        <taxon>Pezizomycotina</taxon>
        <taxon>Sordariomycetes</taxon>
        <taxon>Hypocreomycetidae</taxon>
        <taxon>Hypocreales</taxon>
        <taxon>Nectriaceae</taxon>
        <taxon>Thelonectria</taxon>
    </lineage>
</organism>
<comment type="caution">
    <text evidence="2">The sequence shown here is derived from an EMBL/GenBank/DDBJ whole genome shotgun (WGS) entry which is preliminary data.</text>
</comment>
<accession>A0A9P8VWQ7</accession>
<name>A0A9P8VWQ7_9HYPO</name>
<dbReference type="PANTHER" id="PTHR33112">
    <property type="entry name" value="DOMAIN PROTEIN, PUTATIVE-RELATED"/>
    <property type="match status" value="1"/>
</dbReference>
<dbReference type="Proteomes" id="UP000777438">
    <property type="component" value="Unassembled WGS sequence"/>
</dbReference>
<evidence type="ECO:0000313" key="2">
    <source>
        <dbReference type="EMBL" id="KAH6880427.1"/>
    </source>
</evidence>
<evidence type="ECO:0000313" key="3">
    <source>
        <dbReference type="Proteomes" id="UP000777438"/>
    </source>
</evidence>
<gene>
    <name evidence="2" type="ORF">B0T10DRAFT_495408</name>
</gene>
<dbReference type="InterPro" id="IPR010730">
    <property type="entry name" value="HET"/>
</dbReference>
<protein>
    <submittedName>
        <fullName evidence="2">Heterokaryon incompatibility protein-domain-containing protein</fullName>
    </submittedName>
</protein>
<sequence>MGNKYSNPSREQTDLCRTCKAIPATTFYSSRPPRLGSDHTFGPTRPHKLFGGATAFEQLKQSAASGCPLCSLFADALRLSNYDPDDQLRRQPQNCESGISLLRGQPDRLQITFGTATSHNLDARLLVHVDEFTTKSLEPPSYVVETEADSPANFTLARSWLAECCGHHPECGDSAEFELPRRLLDITVPGTIRLCPTSDLHVKGRANYAALSHCWGAHQPPKTTKSNLQGQMAGFPDTRLPQTFFDAVQATRELGLGYLWIDSLCIVQDDRSDFETECARMNTIYAGALFTLSASDARDATEGLFRSRTMKPVTLTYETDGIEPKLTVIMQPTFSGAWMQGVLGPLQSRAWVLQERHLSPRIIHYTRKSLMWECRTATAAEHAHKMVPKVDTNRHIWPELSSERFLDGGRSKIEPDPRPNSSDLEFYYLHSRWYDVVEQYSRRGLSFPEDKLPAIAGFAAEWKRLKPHDEYLAGLWKSDVFKGLAWFPSSQKHQIRRRLPESDAAWPPASRFKTIPSWSWAAYDGNVAHFGGDWFKDNFYDYNPLKLEFGKPLSTSPCPLQLHAVATTTVGQNPFGHVSGGSITLSSWSMVVALSEEDFSPGYLMPDGDGPKAYRLHADLKYVNDGMVYFDHDPFCLPRIEVLLLQLGMGRTLHGSRACACGLALLKVKAEEGTDEEVYKRVGMFELNDYSFWLPRRRRTVTIV</sequence>
<dbReference type="AlphaFoldDB" id="A0A9P8VWQ7"/>
<dbReference type="PANTHER" id="PTHR33112:SF16">
    <property type="entry name" value="HETEROKARYON INCOMPATIBILITY DOMAIN-CONTAINING PROTEIN"/>
    <property type="match status" value="1"/>
</dbReference>
<dbReference type="OrthoDB" id="5347061at2759"/>
<feature type="domain" description="Heterokaryon incompatibility" evidence="1">
    <location>
        <begin position="208"/>
        <end position="355"/>
    </location>
</feature>
<keyword evidence="3" id="KW-1185">Reference proteome</keyword>
<reference evidence="2 3" key="1">
    <citation type="journal article" date="2021" name="Nat. Commun.">
        <title>Genetic determinants of endophytism in the Arabidopsis root mycobiome.</title>
        <authorList>
            <person name="Mesny F."/>
            <person name="Miyauchi S."/>
            <person name="Thiergart T."/>
            <person name="Pickel B."/>
            <person name="Atanasova L."/>
            <person name="Karlsson M."/>
            <person name="Huettel B."/>
            <person name="Barry K.W."/>
            <person name="Haridas S."/>
            <person name="Chen C."/>
            <person name="Bauer D."/>
            <person name="Andreopoulos W."/>
            <person name="Pangilinan J."/>
            <person name="LaButti K."/>
            <person name="Riley R."/>
            <person name="Lipzen A."/>
            <person name="Clum A."/>
            <person name="Drula E."/>
            <person name="Henrissat B."/>
            <person name="Kohler A."/>
            <person name="Grigoriev I.V."/>
            <person name="Martin F.M."/>
            <person name="Hacquard S."/>
        </authorList>
    </citation>
    <scope>NUCLEOTIDE SEQUENCE [LARGE SCALE GENOMIC DNA]</scope>
    <source>
        <strain evidence="2 3">MPI-CAGE-CH-0241</strain>
    </source>
</reference>
<dbReference type="Pfam" id="PF06985">
    <property type="entry name" value="HET"/>
    <property type="match status" value="1"/>
</dbReference>
<evidence type="ECO:0000259" key="1">
    <source>
        <dbReference type="Pfam" id="PF06985"/>
    </source>
</evidence>
<proteinExistence type="predicted"/>